<protein>
    <recommendedName>
        <fullName evidence="3">DUF4178 domain-containing protein</fullName>
    </recommendedName>
</protein>
<reference evidence="1 2" key="1">
    <citation type="submission" date="2023-10" db="EMBL/GenBank/DDBJ databases">
        <title>Screening of Alkalihalobacillus lindianensis BZ-TG-R113 and Its Alleviation of Salt Stress on Rapeseed Growth.</title>
        <authorList>
            <person name="Zhao B."/>
            <person name="Guo T."/>
        </authorList>
    </citation>
    <scope>NUCLEOTIDE SEQUENCE [LARGE SCALE GENOMIC DNA]</scope>
    <source>
        <strain evidence="1 2">BZ-TG-R113</strain>
    </source>
</reference>
<name>A0ABU3X817_9BACI</name>
<gene>
    <name evidence="1" type="ORF">RYX56_06580</name>
</gene>
<evidence type="ECO:0008006" key="3">
    <source>
        <dbReference type="Google" id="ProtNLM"/>
    </source>
</evidence>
<organism evidence="1 2">
    <name type="scientific">Alkalihalophilus lindianensis</name>
    <dbReference type="NCBI Taxonomy" id="1630542"/>
    <lineage>
        <taxon>Bacteria</taxon>
        <taxon>Bacillati</taxon>
        <taxon>Bacillota</taxon>
        <taxon>Bacilli</taxon>
        <taxon>Bacillales</taxon>
        <taxon>Bacillaceae</taxon>
        <taxon>Alkalihalophilus</taxon>
    </lineage>
</organism>
<dbReference type="EMBL" id="JAWJBA010000001">
    <property type="protein sequence ID" value="MDV2684036.1"/>
    <property type="molecule type" value="Genomic_DNA"/>
</dbReference>
<keyword evidence="2" id="KW-1185">Reference proteome</keyword>
<evidence type="ECO:0000313" key="1">
    <source>
        <dbReference type="EMBL" id="MDV2684036.1"/>
    </source>
</evidence>
<dbReference type="Proteomes" id="UP001287282">
    <property type="component" value="Unassembled WGS sequence"/>
</dbReference>
<proteinExistence type="predicted"/>
<sequence length="158" mass="18213">MRIVESTDLSNESIDDIKVGMSINDKSLIIKHGNFEEHPGNEHYATQRNYDQYWNKDIIVSVDRETNEILQVSILEENNTSSTAMGIKRGSSIDEVIATYGENYYIYEDKEQTIYLIGYVDHHNDLQLSFLHFDNKVIGIDIGYALNEKVNEKLSLTF</sequence>
<accession>A0ABU3X817</accession>
<comment type="caution">
    <text evidence="1">The sequence shown here is derived from an EMBL/GenBank/DDBJ whole genome shotgun (WGS) entry which is preliminary data.</text>
</comment>
<evidence type="ECO:0000313" key="2">
    <source>
        <dbReference type="Proteomes" id="UP001287282"/>
    </source>
</evidence>
<dbReference type="RefSeq" id="WP_317121255.1">
    <property type="nucleotide sequence ID" value="NZ_JAWJBA010000001.1"/>
</dbReference>